<name>A0ABQ6ZJC0_9GAMM</name>
<evidence type="ECO:0000313" key="2">
    <source>
        <dbReference type="Proteomes" id="UP000781710"/>
    </source>
</evidence>
<reference evidence="1 2" key="1">
    <citation type="submission" date="2017-10" db="EMBL/GenBank/DDBJ databases">
        <title>Whole genome sequencing of members of genus Pseudoxanthomonas.</title>
        <authorList>
            <person name="Kumar S."/>
            <person name="Bansal K."/>
            <person name="Kaur A."/>
            <person name="Patil P."/>
            <person name="Sharma S."/>
            <person name="Patil P.B."/>
        </authorList>
    </citation>
    <scope>NUCLEOTIDE SEQUENCE [LARGE SCALE GENOMIC DNA]</scope>
    <source>
        <strain evidence="1 2">DSM 17109</strain>
    </source>
</reference>
<gene>
    <name evidence="1" type="ORF">CSC78_05990</name>
</gene>
<keyword evidence="2" id="KW-1185">Reference proteome</keyword>
<protein>
    <submittedName>
        <fullName evidence="1">Uncharacterized protein</fullName>
    </submittedName>
</protein>
<dbReference type="EMBL" id="PDWW01000005">
    <property type="protein sequence ID" value="KAF1726208.1"/>
    <property type="molecule type" value="Genomic_DNA"/>
</dbReference>
<accession>A0ABQ6ZJC0</accession>
<sequence>MHIHDAPGPLKVAVSATQHDVVTPECLPPPNANPGGHLSPIPTNDIPFQLVRVSEAEYAGIFYTDGMIDEDYHGRGICRWELIQVQVQLRATGAEQETRFIASLDREQVEQGEGKRTYFWKARYPRVEDFDAFPDFGESGIDAVPEGSRAEFFSVSMETEELTK</sequence>
<comment type="caution">
    <text evidence="1">The sequence shown here is derived from an EMBL/GenBank/DDBJ whole genome shotgun (WGS) entry which is preliminary data.</text>
</comment>
<proteinExistence type="predicted"/>
<evidence type="ECO:0000313" key="1">
    <source>
        <dbReference type="EMBL" id="KAF1726208.1"/>
    </source>
</evidence>
<organism evidence="1 2">
    <name type="scientific">Pseudoxanthomonas japonensis</name>
    <dbReference type="NCBI Taxonomy" id="69284"/>
    <lineage>
        <taxon>Bacteria</taxon>
        <taxon>Pseudomonadati</taxon>
        <taxon>Pseudomonadota</taxon>
        <taxon>Gammaproteobacteria</taxon>
        <taxon>Lysobacterales</taxon>
        <taxon>Lysobacteraceae</taxon>
        <taxon>Pseudoxanthomonas</taxon>
    </lineage>
</organism>
<dbReference type="Proteomes" id="UP000781710">
    <property type="component" value="Unassembled WGS sequence"/>
</dbReference>